<name>A0A942YUY7_9BACI</name>
<evidence type="ECO:0000259" key="1">
    <source>
        <dbReference type="Pfam" id="PF05651"/>
    </source>
</evidence>
<dbReference type="Pfam" id="PF05651">
    <property type="entry name" value="Diacid_rec"/>
    <property type="match status" value="1"/>
</dbReference>
<dbReference type="PANTHER" id="PTHR33744">
    <property type="entry name" value="CARBOHYDRATE DIACID REGULATOR"/>
    <property type="match status" value="1"/>
</dbReference>
<evidence type="ECO:0000259" key="2">
    <source>
        <dbReference type="Pfam" id="PF13556"/>
    </source>
</evidence>
<dbReference type="Proteomes" id="UP000679749">
    <property type="component" value="Unassembled WGS sequence"/>
</dbReference>
<dbReference type="PANTHER" id="PTHR33744:SF15">
    <property type="entry name" value="CARBOHYDRATE DIACID REGULATOR"/>
    <property type="match status" value="1"/>
</dbReference>
<accession>A0A942YUY7</accession>
<dbReference type="Gene3D" id="1.10.10.2840">
    <property type="entry name" value="PucR C-terminal helix-turn-helix domain"/>
    <property type="match status" value="1"/>
</dbReference>
<evidence type="ECO:0000313" key="4">
    <source>
        <dbReference type="Proteomes" id="UP000679749"/>
    </source>
</evidence>
<reference evidence="3" key="1">
    <citation type="submission" date="2021-05" db="EMBL/GenBank/DDBJ databases">
        <title>Novel Bacillus species.</title>
        <authorList>
            <person name="Liu G."/>
        </authorList>
    </citation>
    <scope>NUCLEOTIDE SEQUENCE</scope>
    <source>
        <strain evidence="3">FJAT-49825</strain>
    </source>
</reference>
<dbReference type="InterPro" id="IPR025736">
    <property type="entry name" value="PucR_C-HTH_dom"/>
</dbReference>
<dbReference type="InterPro" id="IPR042070">
    <property type="entry name" value="PucR_C-HTH_sf"/>
</dbReference>
<dbReference type="InterPro" id="IPR051448">
    <property type="entry name" value="CdaR-like_regulators"/>
</dbReference>
<dbReference type="RefSeq" id="WP_213119033.1">
    <property type="nucleotide sequence ID" value="NZ_JAGYPF010000004.1"/>
</dbReference>
<feature type="domain" description="Putative sugar diacid recognition" evidence="1">
    <location>
        <begin position="2"/>
        <end position="134"/>
    </location>
</feature>
<comment type="caution">
    <text evidence="3">The sequence shown here is derived from an EMBL/GenBank/DDBJ whole genome shotgun (WGS) entry which is preliminary data.</text>
</comment>
<gene>
    <name evidence="3" type="ORF">KHA99_18790</name>
</gene>
<sequence>MLTKEIASTIVKETSLRLDRNINIMDEHGIIIASRNSSRIGDIHEGALAVLKTGKTVTISEEQAKELKGSQPGINLPIVFKDIIVGVIGITGNPIETQDFGGLVKMTTELMIMQNYISTQLEWQQRTKDMILEELLKSVPSITNIERGLSLLEKRLHPPFISCVIQMNERSISNNTLIKQLELTISGQNAIIGFININRIFIAFSECTLTETSKVFDRIAHELRRLKVSHRLSFSTPFSDIKNFQESYLDCDLALDITDKTLEIVPFSKVESKALIYKIKWEDAEKFSKRIMNSTLKSYLETLEAFFDHNLNIQNTADALFIHRNTLIYRLNKIKEETGYDPKDFRDALTLQLAIWATNKIELG</sequence>
<dbReference type="AlphaFoldDB" id="A0A942YUY7"/>
<dbReference type="Pfam" id="PF13556">
    <property type="entry name" value="HTH_30"/>
    <property type="match status" value="1"/>
</dbReference>
<dbReference type="EMBL" id="JAGYPF010000004">
    <property type="protein sequence ID" value="MBS4214498.1"/>
    <property type="molecule type" value="Genomic_DNA"/>
</dbReference>
<dbReference type="InterPro" id="IPR008599">
    <property type="entry name" value="Diacid_rec"/>
</dbReference>
<protein>
    <submittedName>
        <fullName evidence="3">Helix-turn-helix domain-containing protein</fullName>
    </submittedName>
</protein>
<feature type="domain" description="PucR C-terminal helix-turn-helix" evidence="2">
    <location>
        <begin position="299"/>
        <end position="355"/>
    </location>
</feature>
<proteinExistence type="predicted"/>
<keyword evidence="4" id="KW-1185">Reference proteome</keyword>
<organism evidence="3 4">
    <name type="scientific">Neobacillus rhizophilus</name>
    <dbReference type="NCBI Taxonomy" id="2833579"/>
    <lineage>
        <taxon>Bacteria</taxon>
        <taxon>Bacillati</taxon>
        <taxon>Bacillota</taxon>
        <taxon>Bacilli</taxon>
        <taxon>Bacillales</taxon>
        <taxon>Bacillaceae</taxon>
        <taxon>Neobacillus</taxon>
    </lineage>
</organism>
<evidence type="ECO:0000313" key="3">
    <source>
        <dbReference type="EMBL" id="MBS4214498.1"/>
    </source>
</evidence>